<dbReference type="EMBL" id="CAQQ02155913">
    <property type="status" value="NOT_ANNOTATED_CDS"/>
    <property type="molecule type" value="Genomic_DNA"/>
</dbReference>
<dbReference type="PANTHER" id="PTHR10361:SF28">
    <property type="entry name" value="P3 PROTEIN-RELATED"/>
    <property type="match status" value="1"/>
</dbReference>
<feature type="transmembrane region" description="Helical" evidence="1">
    <location>
        <begin position="36"/>
        <end position="56"/>
    </location>
</feature>
<keyword evidence="1" id="KW-0472">Membrane</keyword>
<feature type="transmembrane region" description="Helical" evidence="1">
    <location>
        <begin position="6"/>
        <end position="24"/>
    </location>
</feature>
<keyword evidence="3" id="KW-1185">Reference proteome</keyword>
<feature type="transmembrane region" description="Helical" evidence="1">
    <location>
        <begin position="68"/>
        <end position="87"/>
    </location>
</feature>
<keyword evidence="1" id="KW-1133">Transmembrane helix</keyword>
<sequence>MINTIIVLAGMGLPWTGYVITYCVSKILRQTNKDALTIAIEAGIQNIGIAFFLLRFSLPQPYQDLTTLVPISISFMTPLPLILLVIIKKIFKLCEEEEVDKIIPVNLKEKEMETMLKA</sequence>
<reference evidence="3" key="1">
    <citation type="submission" date="2013-02" db="EMBL/GenBank/DDBJ databases">
        <authorList>
            <person name="Hughes D."/>
        </authorList>
    </citation>
    <scope>NUCLEOTIDE SEQUENCE</scope>
    <source>
        <strain>Durham</strain>
        <strain evidence="3">NC isolate 2 -- Noor lab</strain>
    </source>
</reference>
<accession>T1GTI2</accession>
<dbReference type="InterPro" id="IPR038770">
    <property type="entry name" value="Na+/solute_symporter_sf"/>
</dbReference>
<dbReference type="Gene3D" id="1.20.1530.20">
    <property type="match status" value="1"/>
</dbReference>
<organism evidence="2 3">
    <name type="scientific">Megaselia scalaris</name>
    <name type="common">Humpbacked fly</name>
    <name type="synonym">Phora scalaris</name>
    <dbReference type="NCBI Taxonomy" id="36166"/>
    <lineage>
        <taxon>Eukaryota</taxon>
        <taxon>Metazoa</taxon>
        <taxon>Ecdysozoa</taxon>
        <taxon>Arthropoda</taxon>
        <taxon>Hexapoda</taxon>
        <taxon>Insecta</taxon>
        <taxon>Pterygota</taxon>
        <taxon>Neoptera</taxon>
        <taxon>Endopterygota</taxon>
        <taxon>Diptera</taxon>
        <taxon>Brachycera</taxon>
        <taxon>Muscomorpha</taxon>
        <taxon>Platypezoidea</taxon>
        <taxon>Phoridae</taxon>
        <taxon>Megaseliini</taxon>
        <taxon>Megaselia</taxon>
    </lineage>
</organism>
<dbReference type="PANTHER" id="PTHR10361">
    <property type="entry name" value="SODIUM-BILE ACID COTRANSPORTER"/>
    <property type="match status" value="1"/>
</dbReference>
<evidence type="ECO:0000313" key="3">
    <source>
        <dbReference type="Proteomes" id="UP000015102"/>
    </source>
</evidence>
<name>T1GTI2_MEGSC</name>
<dbReference type="Proteomes" id="UP000015102">
    <property type="component" value="Unassembled WGS sequence"/>
</dbReference>
<dbReference type="HOGENOM" id="CLU_2075838_0_0_1"/>
<evidence type="ECO:0000313" key="2">
    <source>
        <dbReference type="EnsemblMetazoa" id="MESCA007014-PA"/>
    </source>
</evidence>
<dbReference type="InterPro" id="IPR004710">
    <property type="entry name" value="Bilac:Na_transpt"/>
</dbReference>
<dbReference type="AlphaFoldDB" id="T1GTI2"/>
<proteinExistence type="predicted"/>
<protein>
    <submittedName>
        <fullName evidence="2">Uncharacterized protein</fullName>
    </submittedName>
</protein>
<evidence type="ECO:0000256" key="1">
    <source>
        <dbReference type="SAM" id="Phobius"/>
    </source>
</evidence>
<reference evidence="2" key="2">
    <citation type="submission" date="2015-06" db="UniProtKB">
        <authorList>
            <consortium name="EnsemblMetazoa"/>
        </authorList>
    </citation>
    <scope>IDENTIFICATION</scope>
</reference>
<dbReference type="EnsemblMetazoa" id="MESCA007014-RA">
    <property type="protein sequence ID" value="MESCA007014-PA"/>
    <property type="gene ID" value="MESCA007014"/>
</dbReference>
<dbReference type="EMBL" id="CAQQ02155912">
    <property type="status" value="NOT_ANNOTATED_CDS"/>
    <property type="molecule type" value="Genomic_DNA"/>
</dbReference>
<dbReference type="STRING" id="36166.T1GTI2"/>
<keyword evidence="1" id="KW-0812">Transmembrane</keyword>